<dbReference type="GO" id="GO:0016504">
    <property type="term" value="F:peptidase activator activity"/>
    <property type="evidence" value="ECO:0007669"/>
    <property type="project" value="InterPro"/>
</dbReference>
<dbReference type="GeneID" id="24122774"/>
<name>A0A067CX57_SAPPC</name>
<dbReference type="PANTHER" id="PTHR32170">
    <property type="entry name" value="PROTEASOME ACTIVATOR COMPLEX SUBUNIT 4"/>
    <property type="match status" value="1"/>
</dbReference>
<dbReference type="InterPro" id="IPR032430">
    <property type="entry name" value="Blm10_mid"/>
</dbReference>
<evidence type="ECO:0008006" key="9">
    <source>
        <dbReference type="Google" id="ProtNLM"/>
    </source>
</evidence>
<dbReference type="InterPro" id="IPR011989">
    <property type="entry name" value="ARM-like"/>
</dbReference>
<dbReference type="InterPro" id="IPR035309">
    <property type="entry name" value="PSME4"/>
</dbReference>
<proteinExistence type="inferred from homology"/>
<reference evidence="7 8" key="1">
    <citation type="journal article" date="2013" name="PLoS Genet.">
        <title>Distinctive expansion of potential virulence genes in the genome of the oomycete fish pathogen Saprolegnia parasitica.</title>
        <authorList>
            <person name="Jiang R.H."/>
            <person name="de Bruijn I."/>
            <person name="Haas B.J."/>
            <person name="Belmonte R."/>
            <person name="Lobach L."/>
            <person name="Christie J."/>
            <person name="van den Ackerveken G."/>
            <person name="Bottin A."/>
            <person name="Bulone V."/>
            <person name="Diaz-Moreno S.M."/>
            <person name="Dumas B."/>
            <person name="Fan L."/>
            <person name="Gaulin E."/>
            <person name="Govers F."/>
            <person name="Grenville-Briggs L.J."/>
            <person name="Horner N.R."/>
            <person name="Levin J.Z."/>
            <person name="Mammella M."/>
            <person name="Meijer H.J."/>
            <person name="Morris P."/>
            <person name="Nusbaum C."/>
            <person name="Oome S."/>
            <person name="Phillips A.J."/>
            <person name="van Rooyen D."/>
            <person name="Rzeszutek E."/>
            <person name="Saraiva M."/>
            <person name="Secombes C.J."/>
            <person name="Seidl M.F."/>
            <person name="Snel B."/>
            <person name="Stassen J.H."/>
            <person name="Sykes S."/>
            <person name="Tripathy S."/>
            <person name="van den Berg H."/>
            <person name="Vega-Arreguin J.C."/>
            <person name="Wawra S."/>
            <person name="Young S.K."/>
            <person name="Zeng Q."/>
            <person name="Dieguez-Uribeondo J."/>
            <person name="Russ C."/>
            <person name="Tyler B.M."/>
            <person name="van West P."/>
        </authorList>
    </citation>
    <scope>NUCLEOTIDE SEQUENCE [LARGE SCALE GENOMIC DNA]</scope>
    <source>
        <strain evidence="7 8">CBS 223.65</strain>
    </source>
</reference>
<accession>A0A067CX57</accession>
<dbReference type="InterPro" id="IPR021843">
    <property type="entry name" value="PSME4_C"/>
</dbReference>
<dbReference type="GO" id="GO:0006281">
    <property type="term" value="P:DNA repair"/>
    <property type="evidence" value="ECO:0007669"/>
    <property type="project" value="UniProtKB-KW"/>
</dbReference>
<evidence type="ECO:0000313" key="8">
    <source>
        <dbReference type="Proteomes" id="UP000030745"/>
    </source>
</evidence>
<keyword evidence="4" id="KW-0234">DNA repair</keyword>
<dbReference type="GO" id="GO:0070628">
    <property type="term" value="F:proteasome binding"/>
    <property type="evidence" value="ECO:0007669"/>
    <property type="project" value="InterPro"/>
</dbReference>
<evidence type="ECO:0000256" key="4">
    <source>
        <dbReference type="ARBA" id="ARBA00023204"/>
    </source>
</evidence>
<dbReference type="EMBL" id="KK583189">
    <property type="protein sequence ID" value="KDO35269.1"/>
    <property type="molecule type" value="Genomic_DNA"/>
</dbReference>
<dbReference type="GO" id="GO:0005634">
    <property type="term" value="C:nucleus"/>
    <property type="evidence" value="ECO:0007669"/>
    <property type="project" value="TreeGrafter"/>
</dbReference>
<dbReference type="OMA" id="GCQHNEK"/>
<dbReference type="SUPFAM" id="SSF48371">
    <property type="entry name" value="ARM repeat"/>
    <property type="match status" value="1"/>
</dbReference>
<keyword evidence="2" id="KW-0677">Repeat</keyword>
<dbReference type="KEGG" id="spar:SPRG_00116"/>
<comment type="similarity">
    <text evidence="1">Belongs to the BLM10 family.</text>
</comment>
<evidence type="ECO:0000259" key="6">
    <source>
        <dbReference type="Pfam" id="PF16507"/>
    </source>
</evidence>
<organism evidence="7 8">
    <name type="scientific">Saprolegnia parasitica (strain CBS 223.65)</name>
    <dbReference type="NCBI Taxonomy" id="695850"/>
    <lineage>
        <taxon>Eukaryota</taxon>
        <taxon>Sar</taxon>
        <taxon>Stramenopiles</taxon>
        <taxon>Oomycota</taxon>
        <taxon>Saprolegniomycetes</taxon>
        <taxon>Saprolegniales</taxon>
        <taxon>Saprolegniaceae</taxon>
        <taxon>Saprolegnia</taxon>
    </lineage>
</organism>
<dbReference type="Gene3D" id="1.25.10.10">
    <property type="entry name" value="Leucine-rich Repeat Variant"/>
    <property type="match status" value="1"/>
</dbReference>
<gene>
    <name evidence="7" type="ORF">SPRG_00116</name>
</gene>
<dbReference type="Proteomes" id="UP000030745">
    <property type="component" value="Unassembled WGS sequence"/>
</dbReference>
<protein>
    <recommendedName>
        <fullName evidence="9">Proteasome activator complex subunit 4 C-terminal domain-containing protein</fullName>
    </recommendedName>
</protein>
<feature type="domain" description="Proteasome activator Blm10 middle HEAT repeats region" evidence="6">
    <location>
        <begin position="249"/>
        <end position="708"/>
    </location>
</feature>
<dbReference type="GO" id="GO:0005829">
    <property type="term" value="C:cytosol"/>
    <property type="evidence" value="ECO:0007669"/>
    <property type="project" value="TreeGrafter"/>
</dbReference>
<dbReference type="PANTHER" id="PTHR32170:SF3">
    <property type="entry name" value="PROTEASOME ACTIVATOR COMPLEX SUBUNIT 4"/>
    <property type="match status" value="1"/>
</dbReference>
<sequence length="1672" mass="183856">MTIDLIHALVDYVFTTRPRIELQVKALDAAVLLIKKARKQSLPLDGPSNLQLQWATALQVWDATFYATPGPVLPVSSTTQGTYKTALIKYLSKARKSYPSDATLWTFVAPRLVETETEGSLKAAATLSLLWSPSMEATPLLSQWVAVWARINTLQEWDLHWLRLFSRVAKHQHARGTLDAAAWAPHLPFLFAKIQHCLSLPSDMGPSPARNKWPKNLSGLHGEKHALYYASKLVVYLLSSALDTQGLLLQLLHLLEPFFHPSSAGNAANGISDLMYYTSAFLCLRSGHDRAESRQIVDGSPLVVALMDLAFLGIYAKSQSVSSKSSFTLRNILCLSRTHAPRIVETLLRGLDPSAVSQTHQAPSAISALTICGPALLRGDLQWAPNVLPSILHLTLPGIDPNDDTKTSRTLQLYATWLMYLPLANDTSRPRTPRSPLSIEWLTALDQRLFASVTLSCDVDTALWATGDTLEAWVLQLLDRLFVLFKQQEKPDVAKDSNEDKFQIGAHLQHVATLLFAQLSPSLYTLALRRVVDFVAATYIPTAGKLIAGFLAAVVAPHPHQSLPQLLVPAMEAALSGALTESELAWQLRVVDGCVKSTVGTALLPFHSKLKAVVSASGVHESPKIVKLGCKILRHVLSRLTSVYQPDYGRALPPTASAIAESSSTSQFLGVSLSWGALEPVWHEPSTDELGMAADWLATFALVESTLTTVSASSAWRTRLRHILHAVRGAKPLLLDPVGTSTLTVDALPSVLQAQKRLDAVLAAHPDVLARLLTLRARVASAMREVVHVWYDSTDLVASKCLRYALRVMTLVLHPRDAAHVANVRMYSKWRKLSSGDTASKALTQRVPTSATSIPLLPRRLMQERLSILLAEHYDDRSFAFTRLVRTHPALVGDATIASTLLDAVAHLAVHPLAKTRKAAQRALEKVASRYSQWHAAQLPLWASTLTNDGTVHHVTTGVLHLLQLQRSLHVVWKDWTLAEALMCTLCRAADVKQRTAEDEMKTSARVLKTFLQLLASVRDADAIPPVASLLALEAEMQGHWRFQLMHLASILPWLRADRPVPTAIWGLILRRVVSDVPQVVTFARLLLSRALKVHQAHGAAALPTDVLETLFATSTLAALTRDLVLDHKTAQRSADGQSADASPARWSLGVHELVALVENEAAPHPLRAFGPQATEHVSPLHVLFVARLAHEASTTTRIDVFGRWQPLLADLAACDTDERRASLSTLGAILVGLAPLKNALSLFQSVLPKLSVPYAHDWYDVVLHYLGRRHDMALLEYIVAETEAALTAADAIDATGQVRWLVLAQPVAIHLVYEAAQYPVLSQRLIDVATKALDHPYAFVREQVAALLYIFTNARDVTLPFSTCQSRIVYDTPTGSVQDKELSLRKTVLSWLAAFVSKGDAPQFEVLLPLFPIAFDTQAFPDADAARSARIVIEAIATKLRLFSSAPLCEQLISCLASALASPQWRTRGAVLRFLTVFNFHHGLLSSAKPHIEALLLSRLEDDVRDVQDMAQFSLRGFVRTLSQARVAELATAFLTETSAARLERAKREKQLKRLRLILRVKKEGMDLEAAATQLTTLEATSVNVGPTVRGCFGIGAIVLAYPYSVPPFVPAILEELALHVHEAAVTDVVKAVLLEFKRTHQDSWHEDKAMFTRSQLEAIEELLISPHYYA</sequence>
<dbReference type="Pfam" id="PF16507">
    <property type="entry name" value="HEAT_PSME4_mid"/>
    <property type="match status" value="1"/>
</dbReference>
<evidence type="ECO:0000256" key="2">
    <source>
        <dbReference type="ARBA" id="ARBA00022737"/>
    </source>
</evidence>
<dbReference type="GO" id="GO:0010499">
    <property type="term" value="P:proteasomal ubiquitin-independent protein catabolic process"/>
    <property type="evidence" value="ECO:0007669"/>
    <property type="project" value="TreeGrafter"/>
</dbReference>
<dbReference type="VEuPathDB" id="FungiDB:SPRG_00116"/>
<dbReference type="InterPro" id="IPR016024">
    <property type="entry name" value="ARM-type_fold"/>
</dbReference>
<evidence type="ECO:0000313" key="7">
    <source>
        <dbReference type="EMBL" id="KDO35269.1"/>
    </source>
</evidence>
<evidence type="ECO:0000259" key="5">
    <source>
        <dbReference type="Pfam" id="PF11919"/>
    </source>
</evidence>
<dbReference type="OrthoDB" id="17907at2759"/>
<feature type="domain" description="Proteasome activator complex subunit 4 C-terminal" evidence="5">
    <location>
        <begin position="1592"/>
        <end position="1672"/>
    </location>
</feature>
<dbReference type="STRING" id="695850.A0A067CX57"/>
<dbReference type="Pfam" id="PF11919">
    <property type="entry name" value="PSME4_C"/>
    <property type="match status" value="1"/>
</dbReference>
<evidence type="ECO:0000256" key="1">
    <source>
        <dbReference type="ARBA" id="ARBA00005739"/>
    </source>
</evidence>
<keyword evidence="3" id="KW-0227">DNA damage</keyword>
<dbReference type="RefSeq" id="XP_012193619.1">
    <property type="nucleotide sequence ID" value="XM_012338229.1"/>
</dbReference>
<keyword evidence="8" id="KW-1185">Reference proteome</keyword>
<evidence type="ECO:0000256" key="3">
    <source>
        <dbReference type="ARBA" id="ARBA00022763"/>
    </source>
</evidence>